<dbReference type="InterPro" id="IPR012677">
    <property type="entry name" value="Nucleotide-bd_a/b_plait_sf"/>
</dbReference>
<dbReference type="Gene3D" id="3.30.70.330">
    <property type="match status" value="1"/>
</dbReference>
<dbReference type="NCBIfam" id="NF004366">
    <property type="entry name" value="PRK05738.3-2"/>
    <property type="match status" value="1"/>
</dbReference>
<evidence type="ECO:0000256" key="4">
    <source>
        <dbReference type="HAMAP-Rule" id="MF_01369"/>
    </source>
</evidence>
<name>A0ABZ2YFP5_9BACT</name>
<gene>
    <name evidence="4" type="primary">rplW</name>
    <name evidence="5" type="ORF">QBE54_02895</name>
</gene>
<evidence type="ECO:0000256" key="3">
    <source>
        <dbReference type="ARBA" id="ARBA00023274"/>
    </source>
</evidence>
<evidence type="ECO:0000313" key="6">
    <source>
        <dbReference type="Proteomes" id="UP001461341"/>
    </source>
</evidence>
<accession>A0ABZ2YFP5</accession>
<dbReference type="InterPro" id="IPR013025">
    <property type="entry name" value="Ribosomal_uL23-like"/>
</dbReference>
<organism evidence="5 6">
    <name type="scientific">Thermatribacter velox</name>
    <dbReference type="NCBI Taxonomy" id="3039681"/>
    <lineage>
        <taxon>Bacteria</taxon>
        <taxon>Pseudomonadati</taxon>
        <taxon>Atribacterota</taxon>
        <taxon>Atribacteria</taxon>
        <taxon>Atribacterales</taxon>
        <taxon>Thermatribacteraceae</taxon>
        <taxon>Thermatribacter</taxon>
    </lineage>
</organism>
<dbReference type="HAMAP" id="MF_01369_B">
    <property type="entry name" value="Ribosomal_uL23_B"/>
    <property type="match status" value="1"/>
</dbReference>
<keyword evidence="3 4" id="KW-0687">Ribonucleoprotein</keyword>
<dbReference type="Proteomes" id="UP001461341">
    <property type="component" value="Chromosome"/>
</dbReference>
<dbReference type="NCBIfam" id="NF004359">
    <property type="entry name" value="PRK05738.1-3"/>
    <property type="match status" value="1"/>
</dbReference>
<keyword evidence="6" id="KW-1185">Reference proteome</keyword>
<keyword evidence="2 4" id="KW-0689">Ribosomal protein</keyword>
<comment type="function">
    <text evidence="4">One of the early assembly proteins it binds 23S rRNA. One of the proteins that surrounds the polypeptide exit tunnel on the outside of the ribosome. Forms the main docking site for trigger factor binding to the ribosome.</text>
</comment>
<dbReference type="GO" id="GO:0005840">
    <property type="term" value="C:ribosome"/>
    <property type="evidence" value="ECO:0007669"/>
    <property type="project" value="UniProtKB-KW"/>
</dbReference>
<dbReference type="NCBIfam" id="NF004363">
    <property type="entry name" value="PRK05738.2-4"/>
    <property type="match status" value="1"/>
</dbReference>
<comment type="similarity">
    <text evidence="1 4">Belongs to the universal ribosomal protein uL23 family.</text>
</comment>
<dbReference type="Pfam" id="PF00276">
    <property type="entry name" value="Ribosomal_L23"/>
    <property type="match status" value="1"/>
</dbReference>
<comment type="subunit">
    <text evidence="4">Part of the 50S ribosomal subunit. Contacts protein L29, and trigger factor when it is bound to the ribosome.</text>
</comment>
<protein>
    <recommendedName>
        <fullName evidence="4">Large ribosomal subunit protein uL23</fullName>
    </recommendedName>
</protein>
<sequence length="95" mass="10828">MSVDREIIIHPIITEKAVKLQEENKYVFKVNPKATKSEIKKAVQEMFGVTVLKVNTVNVPGKKKRLGRFEGRTASWKKAIVYVKPGERIKAFDIS</sequence>
<reference evidence="5 6" key="1">
    <citation type="submission" date="2023-03" db="EMBL/GenBank/DDBJ databases">
        <title>Novel Species.</title>
        <authorList>
            <person name="Ma S."/>
        </authorList>
    </citation>
    <scope>NUCLEOTIDE SEQUENCE [LARGE SCALE GENOMIC DNA]</scope>
    <source>
        <strain evidence="5 6">B11</strain>
    </source>
</reference>
<keyword evidence="4" id="KW-0699">rRNA-binding</keyword>
<dbReference type="RefSeq" id="WP_369018863.1">
    <property type="nucleotide sequence ID" value="NZ_CP121689.1"/>
</dbReference>
<evidence type="ECO:0000256" key="1">
    <source>
        <dbReference type="ARBA" id="ARBA00006700"/>
    </source>
</evidence>
<evidence type="ECO:0000256" key="2">
    <source>
        <dbReference type="ARBA" id="ARBA00022980"/>
    </source>
</evidence>
<dbReference type="PANTHER" id="PTHR11620">
    <property type="entry name" value="60S RIBOSOMAL PROTEIN L23A"/>
    <property type="match status" value="1"/>
</dbReference>
<dbReference type="InterPro" id="IPR012678">
    <property type="entry name" value="Ribosomal_uL23/eL15/eS24_sf"/>
</dbReference>
<dbReference type="EMBL" id="CP121689">
    <property type="protein sequence ID" value="WZL76699.1"/>
    <property type="molecule type" value="Genomic_DNA"/>
</dbReference>
<keyword evidence="4" id="KW-0694">RNA-binding</keyword>
<dbReference type="SUPFAM" id="SSF54189">
    <property type="entry name" value="Ribosomal proteins S24e, L23 and L15e"/>
    <property type="match status" value="1"/>
</dbReference>
<evidence type="ECO:0000313" key="5">
    <source>
        <dbReference type="EMBL" id="WZL76699.1"/>
    </source>
</evidence>
<proteinExistence type="inferred from homology"/>